<accession>A0AAE1UHQ1</accession>
<dbReference type="GO" id="GO:0005085">
    <property type="term" value="F:guanyl-nucleotide exchange factor activity"/>
    <property type="evidence" value="ECO:0007669"/>
    <property type="project" value="UniProtKB-KW"/>
</dbReference>
<dbReference type="Gene3D" id="1.20.900.10">
    <property type="entry name" value="Dbl homology (DH) domain"/>
    <property type="match status" value="1"/>
</dbReference>
<feature type="compositionally biased region" description="Acidic residues" evidence="2">
    <location>
        <begin position="266"/>
        <end position="275"/>
    </location>
</feature>
<dbReference type="SUPFAM" id="SSF48065">
    <property type="entry name" value="DBL homology domain (DH-domain)"/>
    <property type="match status" value="2"/>
</dbReference>
<feature type="compositionally biased region" description="Basic and acidic residues" evidence="2">
    <location>
        <begin position="1065"/>
        <end position="1075"/>
    </location>
</feature>
<gene>
    <name evidence="4" type="ORF">Pmani_005140</name>
</gene>
<keyword evidence="5" id="KW-1185">Reference proteome</keyword>
<evidence type="ECO:0000259" key="3">
    <source>
        <dbReference type="PROSITE" id="PS50010"/>
    </source>
</evidence>
<dbReference type="InterPro" id="IPR011993">
    <property type="entry name" value="PH-like_dom_sf"/>
</dbReference>
<dbReference type="Pfam" id="PF22697">
    <property type="entry name" value="SOS1_NGEF_PH"/>
    <property type="match status" value="1"/>
</dbReference>
<dbReference type="InterPro" id="IPR051336">
    <property type="entry name" value="RhoGEF_Guanine_NuclExch_SF"/>
</dbReference>
<proteinExistence type="predicted"/>
<feature type="region of interest" description="Disordered" evidence="2">
    <location>
        <begin position="1038"/>
        <end position="1075"/>
    </location>
</feature>
<dbReference type="InterPro" id="IPR000219">
    <property type="entry name" value="DH_dom"/>
</dbReference>
<feature type="domain" description="DH" evidence="3">
    <location>
        <begin position="321"/>
        <end position="487"/>
    </location>
</feature>
<name>A0AAE1UHQ1_9EUCA</name>
<dbReference type="PROSITE" id="PS50010">
    <property type="entry name" value="DH_2"/>
    <property type="match status" value="1"/>
</dbReference>
<keyword evidence="1" id="KW-0344">Guanine-nucleotide releasing factor</keyword>
<dbReference type="Gene3D" id="2.30.29.30">
    <property type="entry name" value="Pleckstrin-homology domain (PH domain)/Phosphotyrosine-binding domain (PTB)"/>
    <property type="match status" value="2"/>
</dbReference>
<evidence type="ECO:0000313" key="5">
    <source>
        <dbReference type="Proteomes" id="UP001292094"/>
    </source>
</evidence>
<dbReference type="PANTHER" id="PTHR22826">
    <property type="entry name" value="RHO GUANINE EXCHANGE FACTOR-RELATED"/>
    <property type="match status" value="1"/>
</dbReference>
<feature type="compositionally biased region" description="Polar residues" evidence="2">
    <location>
        <begin position="682"/>
        <end position="704"/>
    </location>
</feature>
<evidence type="ECO:0000256" key="2">
    <source>
        <dbReference type="SAM" id="MobiDB-lite"/>
    </source>
</evidence>
<organism evidence="4 5">
    <name type="scientific">Petrolisthes manimaculis</name>
    <dbReference type="NCBI Taxonomy" id="1843537"/>
    <lineage>
        <taxon>Eukaryota</taxon>
        <taxon>Metazoa</taxon>
        <taxon>Ecdysozoa</taxon>
        <taxon>Arthropoda</taxon>
        <taxon>Crustacea</taxon>
        <taxon>Multicrustacea</taxon>
        <taxon>Malacostraca</taxon>
        <taxon>Eumalacostraca</taxon>
        <taxon>Eucarida</taxon>
        <taxon>Decapoda</taxon>
        <taxon>Pleocyemata</taxon>
        <taxon>Anomura</taxon>
        <taxon>Galatheoidea</taxon>
        <taxon>Porcellanidae</taxon>
        <taxon>Petrolisthes</taxon>
    </lineage>
</organism>
<dbReference type="InterPro" id="IPR035899">
    <property type="entry name" value="DBL_dom_sf"/>
</dbReference>
<comment type="caution">
    <text evidence="4">The sequence shown here is derived from an EMBL/GenBank/DDBJ whole genome shotgun (WGS) entry which is preliminary data.</text>
</comment>
<feature type="compositionally biased region" description="Basic and acidic residues" evidence="2">
    <location>
        <begin position="42"/>
        <end position="51"/>
    </location>
</feature>
<evidence type="ECO:0000313" key="4">
    <source>
        <dbReference type="EMBL" id="KAK4324137.1"/>
    </source>
</evidence>
<feature type="compositionally biased region" description="Polar residues" evidence="2">
    <location>
        <begin position="242"/>
        <end position="253"/>
    </location>
</feature>
<feature type="region of interest" description="Disordered" evidence="2">
    <location>
        <begin position="42"/>
        <end position="93"/>
    </location>
</feature>
<feature type="region of interest" description="Disordered" evidence="2">
    <location>
        <begin position="682"/>
        <end position="711"/>
    </location>
</feature>
<dbReference type="SUPFAM" id="SSF50729">
    <property type="entry name" value="PH domain-like"/>
    <property type="match status" value="2"/>
</dbReference>
<protein>
    <recommendedName>
        <fullName evidence="3">DH domain-containing protein</fullName>
    </recommendedName>
</protein>
<dbReference type="SMART" id="SM00233">
    <property type="entry name" value="PH"/>
    <property type="match status" value="2"/>
</dbReference>
<dbReference type="InterPro" id="IPR055251">
    <property type="entry name" value="SOS1_NGEF_PH"/>
</dbReference>
<dbReference type="GO" id="GO:0005737">
    <property type="term" value="C:cytoplasm"/>
    <property type="evidence" value="ECO:0007669"/>
    <property type="project" value="TreeGrafter"/>
</dbReference>
<feature type="region of interest" description="Disordered" evidence="2">
    <location>
        <begin position="229"/>
        <end position="287"/>
    </location>
</feature>
<evidence type="ECO:0000256" key="1">
    <source>
        <dbReference type="ARBA" id="ARBA00022658"/>
    </source>
</evidence>
<reference evidence="4" key="1">
    <citation type="submission" date="2023-11" db="EMBL/GenBank/DDBJ databases">
        <title>Genome assemblies of two species of porcelain crab, Petrolisthes cinctipes and Petrolisthes manimaculis (Anomura: Porcellanidae).</title>
        <authorList>
            <person name="Angst P."/>
        </authorList>
    </citation>
    <scope>NUCLEOTIDE SEQUENCE</scope>
    <source>
        <strain evidence="4">PB745_02</strain>
        <tissue evidence="4">Gill</tissue>
    </source>
</reference>
<dbReference type="AlphaFoldDB" id="A0AAE1UHQ1"/>
<feature type="compositionally biased region" description="Basic and acidic residues" evidence="2">
    <location>
        <begin position="59"/>
        <end position="76"/>
    </location>
</feature>
<dbReference type="Proteomes" id="UP001292094">
    <property type="component" value="Unassembled WGS sequence"/>
</dbReference>
<sequence length="1075" mass="122903">MASSVTCVLMGVAEVKVPLQRLPREVRIQVANASHWAVLYSDRNDADKPKDGGGGISRSDSEEPKQNSHEPKDTKNKQHSISNDESNKEYRKDIDLSRESEKFIGEVDNFYGLREVEVRCEENRCQITHGDDTVMQHRTRDVIVAMSVKQLRVVYVTRCSSYSRAAVVLQMRTQQDIQQLLGLFPHAVIDPLRPDTDSSEMPMRDNKASWSREMGKKFSAMLTSITAPAALQVRRSPMMTRKTFNTPTEPSTESSAPQSDHSSSDSDSDEDDVTDGVDGKSSGEYYKEMGLDASVQERLYDNATDTDSRSSNSSLESSLSMIEAELKFFFDTDSDFLKCLMSLPEDRQRLSRDETPQFIRENLTLLFAQVKSLTLLHTKLHAEFETCSNDLQKLSETIVRHQSEYKYYVYFMENIPTVDRILQTHKDYFKQHVPDMPEKLRKPRMRLHYYVLTLETLHKRSSNADDKNALQNAIVILKRVLKKADSQLFLGAVEGAPFDLTNFGTLIRHSDLALRRGPGDLPRRVYHVLMLKDLLLLTSRNGMNYRYVTSFRMDQVGLGKYERGILFNLEVRNGPRGQVVHYTFKAKNINMQQLWIKDLEANLKEKICPNTTPRNSLIETDFDARHSSKTRGRQAQLINKATDRSVSQESQNDIEVVVDSRAGRTDNNTTWTGSGRRAAIKKTSTVSTRNRPVARQQSGYTSDGTEGGGNKWKFSDKLPDLTLWSHFPYLKVLCEQQTKPSGIEGTPRALIHSLLVEETKYIDDLVKTLGLKLEEDLPQPPTCLVFQVRHLYEFHTEVFQPLLQKSATTGDKIEVAQCFVDCSDALKPQYSRYLADLSQLYNELLENNLLNHYKLPVEQLKQYIVTLSVLQREDEEVIPSLQMALSILRECISTANTILLTEMIEGAPFPLEEQGPVLYEGPAKVRWTGIPIRQDFHVVLLETMILLLESHPPIYRYVDSLRMDTVGLGPPSDGYSFMLEVRTAATKTQTYVFKNPSQTAKKYWLNEITRVLTLQVDRLKEKQKRRFGNDKRELKVLESDDPDKYKFPVPAARRRPDNTEQCQDNPDKKALETHM</sequence>
<dbReference type="InterPro" id="IPR001849">
    <property type="entry name" value="PH_domain"/>
</dbReference>
<dbReference type="EMBL" id="JAWZYT010000374">
    <property type="protein sequence ID" value="KAK4324137.1"/>
    <property type="molecule type" value="Genomic_DNA"/>
</dbReference>